<reference evidence="1" key="1">
    <citation type="journal article" date="2015" name="Nature">
        <title>Complex archaea that bridge the gap between prokaryotes and eukaryotes.</title>
        <authorList>
            <person name="Spang A."/>
            <person name="Saw J.H."/>
            <person name="Jorgensen S.L."/>
            <person name="Zaremba-Niedzwiedzka K."/>
            <person name="Martijn J."/>
            <person name="Lind A.E."/>
            <person name="van Eijk R."/>
            <person name="Schleper C."/>
            <person name="Guy L."/>
            <person name="Ettema T.J."/>
        </authorList>
    </citation>
    <scope>NUCLEOTIDE SEQUENCE</scope>
</reference>
<protein>
    <recommendedName>
        <fullName evidence="2">LamG-like jellyroll fold domain-containing protein</fullName>
    </recommendedName>
</protein>
<proteinExistence type="predicted"/>
<dbReference type="EMBL" id="LAZR01000138">
    <property type="protein sequence ID" value="KKN87426.1"/>
    <property type="molecule type" value="Genomic_DNA"/>
</dbReference>
<dbReference type="InterPro" id="IPR013320">
    <property type="entry name" value="ConA-like_dom_sf"/>
</dbReference>
<organism evidence="1">
    <name type="scientific">marine sediment metagenome</name>
    <dbReference type="NCBI Taxonomy" id="412755"/>
    <lineage>
        <taxon>unclassified sequences</taxon>
        <taxon>metagenomes</taxon>
        <taxon>ecological metagenomes</taxon>
    </lineage>
</organism>
<accession>A0A0F9WMT5</accession>
<evidence type="ECO:0000313" key="1">
    <source>
        <dbReference type="EMBL" id="KKN87426.1"/>
    </source>
</evidence>
<name>A0A0F9WMT5_9ZZZZ</name>
<comment type="caution">
    <text evidence="1">The sequence shown here is derived from an EMBL/GenBank/DDBJ whole genome shotgun (WGS) entry which is preliminary data.</text>
</comment>
<sequence length="640" mass="67531">MSRFLPPVTDGLVLAVLPYANSLLDHSGAGRHPSLSAVAGMEWIRSNGVMQLRATGTGLLTVANDATIEAITDNSFFVGVSGSDPVSQARWFSKRDAGGTQLDVYADTATTVGIYDGIVARAATMGSWAGVHSFALNFPSGGAGDLFRNGVPHAAFSGVSTFSGHTADISIGNQYTGTKPLSKPQFALLWYSRILAAWEHSLNHAWSESLRSPSLPHNRRFFDMGSLVEHGNANGEVASYDFSDVTGRSAPDRSGGGYTATLVGPVMPVNTEVGRALSFDGDTSRATLASDVVGNAAVSFSALVRANSSGGAGGGRLIDNTKFLIYFRSANRISLSSNGGVTKIESPASSILYKNWHHLVVTRDAAGAGEIYIDGAVVITGATGTPVAAAAVVLGNRAAGTRGWDGDIKNVILHNRILDGAEVKVDYAKIARKVMYQLKLDQVPPTFTDVLPGQVIPGTDYTVRTGAFAVREDPATSENYIVCVTAGVYTRPNPFASGTSEFDVEKGGGTNSLNLLFSVVAPTDWTDPAQNGYMYQFSSTERAVLRRITAGGSTPIAMSDAAYVVNNQRYKIRISVSSVGVFTAYIMGGTFANWTLVSAAGGGSNPVTDTTHTTSVYTVFDFDAGDRQYGEIRYLGVVKP</sequence>
<dbReference type="Gene3D" id="2.60.120.200">
    <property type="match status" value="1"/>
</dbReference>
<dbReference type="AlphaFoldDB" id="A0A0F9WMT5"/>
<gene>
    <name evidence="1" type="ORF">LCGC14_0258810</name>
</gene>
<dbReference type="Pfam" id="PF13385">
    <property type="entry name" value="Laminin_G_3"/>
    <property type="match status" value="1"/>
</dbReference>
<dbReference type="SUPFAM" id="SSF49899">
    <property type="entry name" value="Concanavalin A-like lectins/glucanases"/>
    <property type="match status" value="1"/>
</dbReference>
<evidence type="ECO:0008006" key="2">
    <source>
        <dbReference type="Google" id="ProtNLM"/>
    </source>
</evidence>